<comment type="caution">
    <text evidence="9">The sequence shown here is derived from an EMBL/GenBank/DDBJ whole genome shotgun (WGS) entry which is preliminary data.</text>
</comment>
<dbReference type="InterPro" id="IPR006067">
    <property type="entry name" value="NO2/SO3_Rdtase_4Fe4S_dom"/>
</dbReference>
<evidence type="ECO:0000256" key="5">
    <source>
        <dbReference type="ARBA" id="ARBA00023004"/>
    </source>
</evidence>
<reference evidence="9 10" key="1">
    <citation type="submission" date="2020-08" db="EMBL/GenBank/DDBJ databases">
        <title>The genome sequence of Novosphingobium flavum 4Y4.</title>
        <authorList>
            <person name="Liu Y."/>
        </authorList>
    </citation>
    <scope>NUCLEOTIDE SEQUENCE [LARGE SCALE GENOMIC DNA]</scope>
    <source>
        <strain evidence="9 10">4Y4</strain>
    </source>
</reference>
<evidence type="ECO:0000313" key="9">
    <source>
        <dbReference type="EMBL" id="MBC2651008.1"/>
    </source>
</evidence>
<evidence type="ECO:0000256" key="4">
    <source>
        <dbReference type="ARBA" id="ARBA00023002"/>
    </source>
</evidence>
<dbReference type="GO" id="GO:0016491">
    <property type="term" value="F:oxidoreductase activity"/>
    <property type="evidence" value="ECO:0007669"/>
    <property type="project" value="UniProtKB-KW"/>
</dbReference>
<dbReference type="SUPFAM" id="SSF56014">
    <property type="entry name" value="Nitrite and sulphite reductase 4Fe-4S domain-like"/>
    <property type="match status" value="2"/>
</dbReference>
<dbReference type="GO" id="GO:0020037">
    <property type="term" value="F:heme binding"/>
    <property type="evidence" value="ECO:0007669"/>
    <property type="project" value="InterPro"/>
</dbReference>
<proteinExistence type="predicted"/>
<dbReference type="InterPro" id="IPR005117">
    <property type="entry name" value="NiRdtase/SiRdtase_haem-b_fer"/>
</dbReference>
<keyword evidence="5" id="KW-0408">Iron</keyword>
<feature type="domain" description="Nitrite/sulphite reductase 4Fe-4S" evidence="7">
    <location>
        <begin position="406"/>
        <end position="540"/>
    </location>
</feature>
<evidence type="ECO:0000256" key="3">
    <source>
        <dbReference type="ARBA" id="ARBA00022723"/>
    </source>
</evidence>
<evidence type="ECO:0000259" key="8">
    <source>
        <dbReference type="Pfam" id="PF03460"/>
    </source>
</evidence>
<keyword evidence="4" id="KW-0560">Oxidoreductase</keyword>
<dbReference type="Gene3D" id="3.90.480.10">
    <property type="entry name" value="Sulfite Reductase Hemoprotein,Domain 2"/>
    <property type="match status" value="1"/>
</dbReference>
<dbReference type="RefSeq" id="WP_185682430.1">
    <property type="nucleotide sequence ID" value="NZ_JACLAU010000004.1"/>
</dbReference>
<dbReference type="PANTHER" id="PTHR32439:SF9">
    <property type="entry name" value="BLR3264 PROTEIN"/>
    <property type="match status" value="1"/>
</dbReference>
<dbReference type="GO" id="GO:0051539">
    <property type="term" value="F:4 iron, 4 sulfur cluster binding"/>
    <property type="evidence" value="ECO:0007669"/>
    <property type="project" value="UniProtKB-KW"/>
</dbReference>
<evidence type="ECO:0000256" key="1">
    <source>
        <dbReference type="ARBA" id="ARBA00022485"/>
    </source>
</evidence>
<dbReference type="InterPro" id="IPR051329">
    <property type="entry name" value="NIR_SIR_4Fe-4S"/>
</dbReference>
<keyword evidence="6" id="KW-0411">Iron-sulfur</keyword>
<feature type="domain" description="Nitrite/Sulfite reductase ferredoxin-like" evidence="8">
    <location>
        <begin position="342"/>
        <end position="394"/>
    </location>
</feature>
<dbReference type="Pfam" id="PF03460">
    <property type="entry name" value="NIR_SIR_ferr"/>
    <property type="match status" value="2"/>
</dbReference>
<protein>
    <submittedName>
        <fullName evidence="9">Nitrite/sulfite reductase</fullName>
    </submittedName>
</protein>
<dbReference type="AlphaFoldDB" id="A0A7X1F619"/>
<evidence type="ECO:0000256" key="6">
    <source>
        <dbReference type="ARBA" id="ARBA00023014"/>
    </source>
</evidence>
<dbReference type="InterPro" id="IPR036136">
    <property type="entry name" value="Nit/Sulf_reduc_fer-like_dom_sf"/>
</dbReference>
<evidence type="ECO:0000259" key="7">
    <source>
        <dbReference type="Pfam" id="PF01077"/>
    </source>
</evidence>
<dbReference type="Proteomes" id="UP000520156">
    <property type="component" value="Unassembled WGS sequence"/>
</dbReference>
<sequence length="546" mass="60955">MYKYDSYDQAMVDARVAEFRDQVRRRLDGSLAEEQFRPLRLMNGLYLQLHAYMLRVAVPYGTLNSAQMTMLGDIADKYDRGYGHFTTRQNIQYNWIKLEEAPDILADLAKVEMHAIQTSGNCIRNTTSDQYAGAIADEVVDPRPYAELIRQWSTFHPEFSFLPRKFKMAVIASDTDRAAMRLHDIGIQIVRNDAGELGAAFYVGGGMGRTPMIAPCINAFVPIDQMITYSEACLRVYNRHGRRDNKYKARIKILVHELGKDEYTRQVEAEFAHLLTQNIEPPLAELERIKAQFADPPFEIALDETVDRSDPDFAVWLDNNVQVHKAPGYAIVTISLKPVGGIPGDASADQIRLMARLAKRYSFDELRVTHAQNIVLPHVRKADLHAVWQQLDEAGLGTPNLDKIGDIIACPGLDYCSLANARSIPVAQKISERFAGREQEIGELKLKISGCINACGHHHAGHIGILGVDRKGVENYQLLLGGSEGADTSLGTITGPGFNEEGIVDAVEKATSVYLANRQDGERFLDTYRRIGMAPFKDAIYAKDAV</sequence>
<dbReference type="Gene3D" id="3.30.413.10">
    <property type="entry name" value="Sulfite Reductase Hemoprotein, domain 1"/>
    <property type="match status" value="2"/>
</dbReference>
<name>A0A7X1F619_9SPHN</name>
<dbReference type="EMBL" id="JACLAU010000004">
    <property type="protein sequence ID" value="MBC2651008.1"/>
    <property type="molecule type" value="Genomic_DNA"/>
</dbReference>
<dbReference type="SUPFAM" id="SSF55124">
    <property type="entry name" value="Nitrite/Sulfite reductase N-terminal domain-like"/>
    <property type="match status" value="2"/>
</dbReference>
<keyword evidence="1" id="KW-0004">4Fe-4S</keyword>
<evidence type="ECO:0000313" key="10">
    <source>
        <dbReference type="Proteomes" id="UP000520156"/>
    </source>
</evidence>
<feature type="domain" description="Nitrite/sulphite reductase 4Fe-4S" evidence="7">
    <location>
        <begin position="119"/>
        <end position="273"/>
    </location>
</feature>
<gene>
    <name evidence="9" type="ORF">H7F49_04770</name>
</gene>
<dbReference type="Pfam" id="PF01077">
    <property type="entry name" value="NIR_SIR"/>
    <property type="match status" value="2"/>
</dbReference>
<dbReference type="PANTHER" id="PTHR32439">
    <property type="entry name" value="FERREDOXIN--NITRITE REDUCTASE, CHLOROPLASTIC"/>
    <property type="match status" value="1"/>
</dbReference>
<dbReference type="GO" id="GO:0046872">
    <property type="term" value="F:metal ion binding"/>
    <property type="evidence" value="ECO:0007669"/>
    <property type="project" value="UniProtKB-KW"/>
</dbReference>
<keyword evidence="3" id="KW-0479">Metal-binding</keyword>
<accession>A0A7X1F619</accession>
<keyword evidence="10" id="KW-1185">Reference proteome</keyword>
<dbReference type="InterPro" id="IPR045854">
    <property type="entry name" value="NO2/SO3_Rdtase_4Fe4S_sf"/>
</dbReference>
<keyword evidence="2" id="KW-0349">Heme</keyword>
<organism evidence="9 10">
    <name type="scientific">Novosphingobium aerophilum</name>
    <dbReference type="NCBI Taxonomy" id="2839843"/>
    <lineage>
        <taxon>Bacteria</taxon>
        <taxon>Pseudomonadati</taxon>
        <taxon>Pseudomonadota</taxon>
        <taxon>Alphaproteobacteria</taxon>
        <taxon>Sphingomonadales</taxon>
        <taxon>Sphingomonadaceae</taxon>
        <taxon>Novosphingobium</taxon>
    </lineage>
</organism>
<feature type="domain" description="Nitrite/Sulfite reductase ferredoxin-like" evidence="8">
    <location>
        <begin position="52"/>
        <end position="110"/>
    </location>
</feature>
<evidence type="ECO:0000256" key="2">
    <source>
        <dbReference type="ARBA" id="ARBA00022617"/>
    </source>
</evidence>